<sequence>MLLSCLLAILLPFKQLLMDSCILCSLISPLTIINNATTTSTMSISICSDFIF</sequence>
<accession>A0A0F7L9L4</accession>
<name>A0A0F7L9L4_9VIRU</name>
<reference evidence="1" key="2">
    <citation type="submission" date="2015-03" db="EMBL/GenBank/DDBJ databases">
        <authorList>
            <person name="Chow C.-E.T."/>
            <person name="Winget D.M."/>
            <person name="White R.A.III."/>
            <person name="Hallam S.J."/>
            <person name="Suttle C.A."/>
        </authorList>
    </citation>
    <scope>NUCLEOTIDE SEQUENCE</scope>
    <source>
        <strain evidence="1">Oxic1_11</strain>
    </source>
</reference>
<proteinExistence type="predicted"/>
<organism evidence="1">
    <name type="scientific">uncultured marine virus</name>
    <dbReference type="NCBI Taxonomy" id="186617"/>
    <lineage>
        <taxon>Viruses</taxon>
        <taxon>environmental samples</taxon>
    </lineage>
</organism>
<dbReference type="EMBL" id="KR029606">
    <property type="protein sequence ID" value="AKH48585.1"/>
    <property type="molecule type" value="Genomic_DNA"/>
</dbReference>
<protein>
    <submittedName>
        <fullName evidence="1">Uncharacterized protein</fullName>
    </submittedName>
</protein>
<reference evidence="1" key="1">
    <citation type="journal article" date="2015" name="Front. Microbiol.">
        <title>Combining genomic sequencing methods to explore viral diversity and reveal potential virus-host interactions.</title>
        <authorList>
            <person name="Chow C.E."/>
            <person name="Winget D.M."/>
            <person name="White R.A.III."/>
            <person name="Hallam S.J."/>
            <person name="Suttle C.A."/>
        </authorList>
    </citation>
    <scope>NUCLEOTIDE SEQUENCE</scope>
    <source>
        <strain evidence="1">Oxic1_11</strain>
    </source>
</reference>
<evidence type="ECO:0000313" key="1">
    <source>
        <dbReference type="EMBL" id="AKH48585.1"/>
    </source>
</evidence>